<dbReference type="Proteomes" id="UP000198925">
    <property type="component" value="Unassembled WGS sequence"/>
</dbReference>
<keyword evidence="3" id="KW-0547">Nucleotide-binding</keyword>
<evidence type="ECO:0000256" key="3">
    <source>
        <dbReference type="ARBA" id="ARBA00022741"/>
    </source>
</evidence>
<organism evidence="8 9">
    <name type="scientific">Belnapia rosea</name>
    <dbReference type="NCBI Taxonomy" id="938405"/>
    <lineage>
        <taxon>Bacteria</taxon>
        <taxon>Pseudomonadati</taxon>
        <taxon>Pseudomonadota</taxon>
        <taxon>Alphaproteobacteria</taxon>
        <taxon>Acetobacterales</taxon>
        <taxon>Roseomonadaceae</taxon>
        <taxon>Belnapia</taxon>
    </lineage>
</organism>
<comment type="similarity">
    <text evidence="1 6">Belongs to the carbohydrate kinase PfkB family.</text>
</comment>
<keyword evidence="4 8" id="KW-0418">Kinase</keyword>
<dbReference type="GO" id="GO:0008443">
    <property type="term" value="F:phosphofructokinase activity"/>
    <property type="evidence" value="ECO:0007669"/>
    <property type="project" value="TreeGrafter"/>
</dbReference>
<gene>
    <name evidence="8" type="ORF">SAMN04487779_1003283</name>
</gene>
<dbReference type="RefSeq" id="WP_090662796.1">
    <property type="nucleotide sequence ID" value="NZ_FMZX01000003.1"/>
</dbReference>
<dbReference type="InterPro" id="IPR029056">
    <property type="entry name" value="Ribokinase-like"/>
</dbReference>
<keyword evidence="5" id="KW-0067">ATP-binding</keyword>
<dbReference type="AlphaFoldDB" id="A0A1G6R372"/>
<keyword evidence="9" id="KW-1185">Reference proteome</keyword>
<dbReference type="CDD" id="cd01164">
    <property type="entry name" value="FruK_PfkB_like"/>
    <property type="match status" value="1"/>
</dbReference>
<dbReference type="Pfam" id="PF00294">
    <property type="entry name" value="PfkB"/>
    <property type="match status" value="1"/>
</dbReference>
<sequence>MAAPFVTLSLNPAIDQTIELEALRPGSVNLARGATRHPAGKGVNVAACLADWGVPVTATGLLGEANDAPYRALFAARGIKDCCVRIPGETRTNVKLLDREAGATTDINLPGTEPEPAALEEALAALHVAVGKGTVAVLAGSLPPGLPAETYADLVGLLVEQRACVVVDASGAALSAVLDAPVLPHAVKPNRHELEGWAGRALPDRAALLEVARGLVGRGVRLVVVSLGAEGALFVTAGEAVMVQPPALAIAASSVGAGDAMVAGIATGLAEGLGLVALACRATGFAVAKLQKPGAQLPGRAAVEEIAAMLVVEPVA</sequence>
<dbReference type="GO" id="GO:0016052">
    <property type="term" value="P:carbohydrate catabolic process"/>
    <property type="evidence" value="ECO:0007669"/>
    <property type="project" value="UniProtKB-ARBA"/>
</dbReference>
<evidence type="ECO:0000313" key="8">
    <source>
        <dbReference type="EMBL" id="SDC98833.1"/>
    </source>
</evidence>
<evidence type="ECO:0000259" key="7">
    <source>
        <dbReference type="Pfam" id="PF00294"/>
    </source>
</evidence>
<dbReference type="PANTHER" id="PTHR46566:SF5">
    <property type="entry name" value="1-PHOSPHOFRUCTOKINASE"/>
    <property type="match status" value="1"/>
</dbReference>
<accession>A0A1G6R372</accession>
<proteinExistence type="inferred from homology"/>
<keyword evidence="2 6" id="KW-0808">Transferase</keyword>
<evidence type="ECO:0000256" key="5">
    <source>
        <dbReference type="ARBA" id="ARBA00022840"/>
    </source>
</evidence>
<evidence type="ECO:0000256" key="4">
    <source>
        <dbReference type="ARBA" id="ARBA00022777"/>
    </source>
</evidence>
<dbReference type="FunFam" id="3.40.1190.20:FF:000001">
    <property type="entry name" value="Phosphofructokinase"/>
    <property type="match status" value="1"/>
</dbReference>
<dbReference type="EMBL" id="FMZX01000003">
    <property type="protein sequence ID" value="SDC98833.1"/>
    <property type="molecule type" value="Genomic_DNA"/>
</dbReference>
<dbReference type="GO" id="GO:0005829">
    <property type="term" value="C:cytosol"/>
    <property type="evidence" value="ECO:0007669"/>
    <property type="project" value="TreeGrafter"/>
</dbReference>
<feature type="domain" description="Carbohydrate kinase PfkB" evidence="7">
    <location>
        <begin position="10"/>
        <end position="298"/>
    </location>
</feature>
<evidence type="ECO:0000256" key="6">
    <source>
        <dbReference type="PIRNR" id="PIRNR000535"/>
    </source>
</evidence>
<evidence type="ECO:0000313" key="9">
    <source>
        <dbReference type="Proteomes" id="UP000198925"/>
    </source>
</evidence>
<name>A0A1G6R372_9PROT</name>
<evidence type="ECO:0000256" key="1">
    <source>
        <dbReference type="ARBA" id="ARBA00010688"/>
    </source>
</evidence>
<dbReference type="NCBIfam" id="TIGR03168">
    <property type="entry name" value="1-PFK"/>
    <property type="match status" value="1"/>
</dbReference>
<dbReference type="GO" id="GO:0005524">
    <property type="term" value="F:ATP binding"/>
    <property type="evidence" value="ECO:0007669"/>
    <property type="project" value="UniProtKB-KW"/>
</dbReference>
<dbReference type="PROSITE" id="PS00584">
    <property type="entry name" value="PFKB_KINASES_2"/>
    <property type="match status" value="1"/>
</dbReference>
<dbReference type="PANTHER" id="PTHR46566">
    <property type="entry name" value="1-PHOSPHOFRUCTOKINASE-RELATED"/>
    <property type="match status" value="1"/>
</dbReference>
<dbReference type="InterPro" id="IPR017583">
    <property type="entry name" value="Tagatose/fructose_Pkinase"/>
</dbReference>
<protein>
    <recommendedName>
        <fullName evidence="6">Phosphofructokinase</fullName>
    </recommendedName>
</protein>
<evidence type="ECO:0000256" key="2">
    <source>
        <dbReference type="ARBA" id="ARBA00022679"/>
    </source>
</evidence>
<dbReference type="PROSITE" id="PS00583">
    <property type="entry name" value="PFKB_KINASES_1"/>
    <property type="match status" value="1"/>
</dbReference>
<dbReference type="STRING" id="938405.SAMN02927895_04711"/>
<reference evidence="8 9" key="1">
    <citation type="submission" date="2016-10" db="EMBL/GenBank/DDBJ databases">
        <authorList>
            <person name="de Groot N.N."/>
        </authorList>
    </citation>
    <scope>NUCLEOTIDE SEQUENCE [LARGE SCALE GENOMIC DNA]</scope>
    <source>
        <strain evidence="8 9">CPCC 100156</strain>
    </source>
</reference>
<dbReference type="GO" id="GO:0044281">
    <property type="term" value="P:small molecule metabolic process"/>
    <property type="evidence" value="ECO:0007669"/>
    <property type="project" value="UniProtKB-ARBA"/>
</dbReference>
<dbReference type="SUPFAM" id="SSF53613">
    <property type="entry name" value="Ribokinase-like"/>
    <property type="match status" value="1"/>
</dbReference>
<dbReference type="Gene3D" id="3.40.1190.20">
    <property type="match status" value="1"/>
</dbReference>
<dbReference type="PIRSF" id="PIRSF000535">
    <property type="entry name" value="1PFK/6PFK/LacC"/>
    <property type="match status" value="1"/>
</dbReference>
<dbReference type="InterPro" id="IPR002173">
    <property type="entry name" value="Carboh/pur_kinase_PfkB_CS"/>
</dbReference>
<dbReference type="InterPro" id="IPR011611">
    <property type="entry name" value="PfkB_dom"/>
</dbReference>